<dbReference type="PANTHER" id="PTHR31987">
    <property type="entry name" value="GLUTAMINASE A-RELATED"/>
    <property type="match status" value="1"/>
</dbReference>
<dbReference type="InterPro" id="IPR033433">
    <property type="entry name" value="GtaA_N"/>
</dbReference>
<dbReference type="PANTHER" id="PTHR31987:SF14">
    <property type="entry name" value="PUTATIVE (AFU_ORTHOLOGUE AFUA_6G09910)-RELATED"/>
    <property type="match status" value="1"/>
</dbReference>
<dbReference type="Pfam" id="PF16335">
    <property type="entry name" value="GtaA_6_Hairpin"/>
    <property type="match status" value="1"/>
</dbReference>
<dbReference type="Pfam" id="PF17168">
    <property type="entry name" value="DUF5127"/>
    <property type="match status" value="1"/>
</dbReference>
<keyword evidence="4" id="KW-1185">Reference proteome</keyword>
<feature type="domain" description="Glutaminase A N-terminal" evidence="2">
    <location>
        <begin position="149"/>
        <end position="369"/>
    </location>
</feature>
<sequence>MAPAARLVVQGLWDQVPLRLNGLLKKNGMSFIPDAVVQCAVGEMAQKTFKVVAALFAAFQGTNSAATFTPFLPPSYPLAVRNPYLSAWLPGPQASSDFTSTVPQFWSGDNLTWSVIARVDGTAYNLVGVPSPESDTQSASLSEGKFTTTHSIFTLTAGNANITLDYFSPVSFDNYVRQSLPFSYLTVSAVGLDGNTPDVQVYSDIDGTWTGDEASTSTSFSISGTASIFELSVPGAATYSQSSYEHALWGTAVWSSESSDNSTLTTQSGASSTVRSQFVSNGSLAGTHATWASGDVAGLAHDFGTVSSTTSATFAIGVVREDAVNYLGTAYTHYYRATYSDIASTVTHFFDDYSAAASEGSDLDSTVSTTGNSVAGSNYAAILELSVRQTFGGIDLTIPGDTLNTDEAYAFIKEISSNGNTNTVDIIVELIPFFAIFNIEWLKLLLDPVVAYLEGDEWTYDWCIHDIGSAYPNATGHPNNDDAEQMPVEESGNILIMAAIYQEVSGDTSWATSHESLFAGYADYLIDNGLYPTNQLSTNDGLGSFTNMTQLGVKAAVALSAYGLITGNETYTNYGDSFADTIYTDGVGVRISSTTNQTYFTLTYQSSTWFMLFNLYPAKYLNLTLFPEAAYTGQSALYATVAGEYGIPLEGEVEWGKTDWQMWSAAVASTEVRTQMIDDLYSYMSNGLNDDPFADRYWATGDEAGLGANSFRARPVLGAHFAPWAYDLR</sequence>
<dbReference type="OrthoDB" id="3918848at2759"/>
<evidence type="ECO:0000313" key="3">
    <source>
        <dbReference type="EMBL" id="KKY15760.1"/>
    </source>
</evidence>
<dbReference type="EMBL" id="LCWF01000176">
    <property type="protein sequence ID" value="KKY15760.1"/>
    <property type="molecule type" value="Genomic_DNA"/>
</dbReference>
<gene>
    <name evidence="3" type="ORF">UCRPC4_g06165</name>
</gene>
<comment type="caution">
    <text evidence="3">The sequence shown here is derived from an EMBL/GenBank/DDBJ whole genome shotgun (WGS) entry which is preliminary data.</text>
</comment>
<name>A0A0G2GFG3_PHACM</name>
<organism evidence="3 4">
    <name type="scientific">Phaeomoniella chlamydospora</name>
    <name type="common">Phaeoacremonium chlamydosporum</name>
    <dbReference type="NCBI Taxonomy" id="158046"/>
    <lineage>
        <taxon>Eukaryota</taxon>
        <taxon>Fungi</taxon>
        <taxon>Dikarya</taxon>
        <taxon>Ascomycota</taxon>
        <taxon>Pezizomycotina</taxon>
        <taxon>Eurotiomycetes</taxon>
        <taxon>Chaetothyriomycetidae</taxon>
        <taxon>Phaeomoniellales</taxon>
        <taxon>Phaeomoniellaceae</taxon>
        <taxon>Phaeomoniella</taxon>
    </lineage>
</organism>
<dbReference type="InterPro" id="IPR032514">
    <property type="entry name" value="GtaA_central"/>
</dbReference>
<accession>A0A0G2GFG3</accession>
<feature type="domain" description="Glutaminase A central" evidence="1">
    <location>
        <begin position="376"/>
        <end position="722"/>
    </location>
</feature>
<dbReference type="AlphaFoldDB" id="A0A0G2GFG3"/>
<dbReference type="Proteomes" id="UP000053317">
    <property type="component" value="Unassembled WGS sequence"/>
</dbReference>
<evidence type="ECO:0000313" key="4">
    <source>
        <dbReference type="Proteomes" id="UP000053317"/>
    </source>
</evidence>
<proteinExistence type="predicted"/>
<reference evidence="3 4" key="2">
    <citation type="submission" date="2015-05" db="EMBL/GenBank/DDBJ databases">
        <authorList>
            <person name="Morales-Cruz A."/>
            <person name="Amrine K.C."/>
            <person name="Cantu D."/>
        </authorList>
    </citation>
    <scope>NUCLEOTIDE SEQUENCE [LARGE SCALE GENOMIC DNA]</scope>
    <source>
        <strain evidence="3">UCRPC4</strain>
    </source>
</reference>
<dbReference type="InterPro" id="IPR052743">
    <property type="entry name" value="Glutaminase_GtaA"/>
</dbReference>
<protein>
    <submittedName>
        <fullName evidence="3">Putative glutaminase</fullName>
    </submittedName>
</protein>
<evidence type="ECO:0000259" key="1">
    <source>
        <dbReference type="Pfam" id="PF16335"/>
    </source>
</evidence>
<reference evidence="3 4" key="1">
    <citation type="submission" date="2015-05" db="EMBL/GenBank/DDBJ databases">
        <title>Distinctive expansion of gene families associated with plant cell wall degradation and secondary metabolism in the genomes of grapevine trunk pathogens.</title>
        <authorList>
            <person name="Lawrence D.P."/>
            <person name="Travadon R."/>
            <person name="Rolshausen P.E."/>
            <person name="Baumgartner K."/>
        </authorList>
    </citation>
    <scope>NUCLEOTIDE SEQUENCE [LARGE SCALE GENOMIC DNA]</scope>
    <source>
        <strain evidence="3">UCRPC4</strain>
    </source>
</reference>
<evidence type="ECO:0000259" key="2">
    <source>
        <dbReference type="Pfam" id="PF17168"/>
    </source>
</evidence>